<dbReference type="InterPro" id="IPR001810">
    <property type="entry name" value="F-box_dom"/>
</dbReference>
<name>A5DML7_PICGU</name>
<dbReference type="OMA" id="NENTHYY"/>
<dbReference type="Proteomes" id="UP000001997">
    <property type="component" value="Unassembled WGS sequence"/>
</dbReference>
<dbReference type="OrthoDB" id="10277932at2759"/>
<dbReference type="EMBL" id="CH408159">
    <property type="protein sequence ID" value="EDK40420.2"/>
    <property type="molecule type" value="Genomic_DNA"/>
</dbReference>
<feature type="domain" description="F-box" evidence="1">
    <location>
        <begin position="1"/>
        <end position="45"/>
    </location>
</feature>
<dbReference type="InterPro" id="IPR036047">
    <property type="entry name" value="F-box-like_dom_sf"/>
</dbReference>
<protein>
    <recommendedName>
        <fullName evidence="1">F-box domain-containing protein</fullName>
    </recommendedName>
</protein>
<organism evidence="2 3">
    <name type="scientific">Meyerozyma guilliermondii (strain ATCC 6260 / CBS 566 / DSM 6381 / JCM 1539 / NBRC 10279 / NRRL Y-324)</name>
    <name type="common">Yeast</name>
    <name type="synonym">Candida guilliermondii</name>
    <dbReference type="NCBI Taxonomy" id="294746"/>
    <lineage>
        <taxon>Eukaryota</taxon>
        <taxon>Fungi</taxon>
        <taxon>Dikarya</taxon>
        <taxon>Ascomycota</taxon>
        <taxon>Saccharomycotina</taxon>
        <taxon>Pichiomycetes</taxon>
        <taxon>Debaryomycetaceae</taxon>
        <taxon>Meyerozyma</taxon>
    </lineage>
</organism>
<sequence length="627" mass="73031">MLQDLPLDIWQGVVLYLSVADVCNLRATSSGFQEKLRHESVWKVLYDTYCKTIKNGYRLESERRLSYYHEVMEIERKRRQIEEDIAKYNCSASQDPHLQFQRFRTIVKKHTLNENNLVPLLLLHESSPRPMWDLESTSSLQKQALVTNLILGCSFGLGLRRFLKNADRSDSTNIDDFERFVSDMCLFDRSFHLMVGARERKLSQIQHQLYTKFYAHIEDMGFPGITISHEESSQVLIMRDELALQRYLNSIVETILDNFHMDATGLEPYDRVRYLNESFLEDYCLTRIYAGMNKAHPDVMSTVVGKVVLDFTSSIQIKVTGKPALGPRLRVEIRKGQLMVGSFIFIIRNSAEDLTRDYIFHSYKLNEYLSTLRSFVNNPRQDVMHYLEPTNIDKLIRMALGLKLYGTYNSLSMLSSFKGRSRWYPIRYTEYDFTTSVCQMFLSAKRGYWNVYDFDKPNLEAQLANFNHSAFVPVIMNIANPRNGNKCFHDLYEELKWQSNYQEYEAGSYHILPKNTVMKNTTLTLNQSTMKFQVGHLVVDTRTNSKGVIIGFRKAFFSQTKDFCVVYTSRREIEVYNCDDVVLIPSKQAMDDFIKEAGCEELVLQFFSHVSDTNSARLVPNCFHTLQ</sequence>
<dbReference type="VEuPathDB" id="FungiDB:PGUG_04518"/>
<dbReference type="SUPFAM" id="SSF81383">
    <property type="entry name" value="F-box domain"/>
    <property type="match status" value="1"/>
</dbReference>
<dbReference type="HOGENOM" id="CLU_436208_0_0_1"/>
<dbReference type="KEGG" id="pgu:PGUG_04518"/>
<dbReference type="InParanoid" id="A5DML7"/>
<reference evidence="2 3" key="1">
    <citation type="journal article" date="2009" name="Nature">
        <title>Evolution of pathogenicity and sexual reproduction in eight Candida genomes.</title>
        <authorList>
            <person name="Butler G."/>
            <person name="Rasmussen M.D."/>
            <person name="Lin M.F."/>
            <person name="Santos M.A."/>
            <person name="Sakthikumar S."/>
            <person name="Munro C.A."/>
            <person name="Rheinbay E."/>
            <person name="Grabherr M."/>
            <person name="Forche A."/>
            <person name="Reedy J.L."/>
            <person name="Agrafioti I."/>
            <person name="Arnaud M.B."/>
            <person name="Bates S."/>
            <person name="Brown A.J."/>
            <person name="Brunke S."/>
            <person name="Costanzo M.C."/>
            <person name="Fitzpatrick D.A."/>
            <person name="de Groot P.W."/>
            <person name="Harris D."/>
            <person name="Hoyer L.L."/>
            <person name="Hube B."/>
            <person name="Klis F.M."/>
            <person name="Kodira C."/>
            <person name="Lennard N."/>
            <person name="Logue M.E."/>
            <person name="Martin R."/>
            <person name="Neiman A.M."/>
            <person name="Nikolaou E."/>
            <person name="Quail M.A."/>
            <person name="Quinn J."/>
            <person name="Santos M.C."/>
            <person name="Schmitzberger F.F."/>
            <person name="Sherlock G."/>
            <person name="Shah P."/>
            <person name="Silverstein K.A."/>
            <person name="Skrzypek M.S."/>
            <person name="Soll D."/>
            <person name="Staggs R."/>
            <person name="Stansfield I."/>
            <person name="Stumpf M.P."/>
            <person name="Sudbery P.E."/>
            <person name="Srikantha T."/>
            <person name="Zeng Q."/>
            <person name="Berman J."/>
            <person name="Berriman M."/>
            <person name="Heitman J."/>
            <person name="Gow N.A."/>
            <person name="Lorenz M.C."/>
            <person name="Birren B.W."/>
            <person name="Kellis M."/>
            <person name="Cuomo C.A."/>
        </authorList>
    </citation>
    <scope>NUCLEOTIDE SEQUENCE [LARGE SCALE GENOMIC DNA]</scope>
    <source>
        <strain evidence="3">ATCC 6260 / CBS 566 / DSM 6381 / JCM 1539 / NBRC 10279 / NRRL Y-324</strain>
    </source>
</reference>
<keyword evidence="3" id="KW-1185">Reference proteome</keyword>
<dbReference type="RefSeq" id="XP_001483789.2">
    <property type="nucleotide sequence ID" value="XM_001483739.1"/>
</dbReference>
<dbReference type="Pfam" id="PF00646">
    <property type="entry name" value="F-box"/>
    <property type="match status" value="1"/>
</dbReference>
<accession>A5DML7</accession>
<dbReference type="PROSITE" id="PS50181">
    <property type="entry name" value="FBOX"/>
    <property type="match status" value="1"/>
</dbReference>
<evidence type="ECO:0000259" key="1">
    <source>
        <dbReference type="PROSITE" id="PS50181"/>
    </source>
</evidence>
<gene>
    <name evidence="2" type="ORF">PGUG_04518</name>
</gene>
<evidence type="ECO:0000313" key="3">
    <source>
        <dbReference type="Proteomes" id="UP000001997"/>
    </source>
</evidence>
<evidence type="ECO:0000313" key="2">
    <source>
        <dbReference type="EMBL" id="EDK40420.2"/>
    </source>
</evidence>
<dbReference type="AlphaFoldDB" id="A5DML7"/>
<dbReference type="GeneID" id="5125149"/>
<proteinExistence type="predicted"/>